<dbReference type="STRING" id="1122214.Mame_03432"/>
<gene>
    <name evidence="2" type="ORF">Mame_03432</name>
</gene>
<evidence type="ECO:0000313" key="3">
    <source>
        <dbReference type="Proteomes" id="UP000191135"/>
    </source>
</evidence>
<proteinExistence type="predicted"/>
<feature type="transmembrane region" description="Helical" evidence="1">
    <location>
        <begin position="162"/>
        <end position="183"/>
    </location>
</feature>
<name>A0A1U9Z4T9_9HYPH</name>
<feature type="transmembrane region" description="Helical" evidence="1">
    <location>
        <begin position="29"/>
        <end position="46"/>
    </location>
</feature>
<feature type="transmembrane region" description="Helical" evidence="1">
    <location>
        <begin position="5"/>
        <end position="23"/>
    </location>
</feature>
<dbReference type="eggNOG" id="ENOG50301K3">
    <property type="taxonomic scope" value="Bacteria"/>
</dbReference>
<evidence type="ECO:0000313" key="2">
    <source>
        <dbReference type="EMBL" id="AQZ52737.1"/>
    </source>
</evidence>
<dbReference type="NCBIfam" id="NF041646">
    <property type="entry name" value="VC0807_fam"/>
    <property type="match status" value="1"/>
</dbReference>
<dbReference type="Proteomes" id="UP000191135">
    <property type="component" value="Chromosome"/>
</dbReference>
<dbReference type="EMBL" id="CP020330">
    <property type="protein sequence ID" value="AQZ52737.1"/>
    <property type="molecule type" value="Genomic_DNA"/>
</dbReference>
<protein>
    <submittedName>
        <fullName evidence="2">Putative membrane protein</fullName>
    </submittedName>
</protein>
<dbReference type="OrthoDB" id="8410145at2"/>
<evidence type="ECO:0000256" key="1">
    <source>
        <dbReference type="SAM" id="Phobius"/>
    </source>
</evidence>
<feature type="transmembrane region" description="Helical" evidence="1">
    <location>
        <begin position="51"/>
        <end position="72"/>
    </location>
</feature>
<reference evidence="2 3" key="1">
    <citation type="submission" date="2017-03" db="EMBL/GenBank/DDBJ databases">
        <title>Foreign affairs: Plasmid Transfer between Roseobacters and Rhizobia.</title>
        <authorList>
            <person name="Bartling P."/>
            <person name="Bunk B."/>
            <person name="Overmann J."/>
            <person name="Brinkmann H."/>
            <person name="Petersen J."/>
        </authorList>
    </citation>
    <scope>NUCLEOTIDE SEQUENCE [LARGE SCALE GENOMIC DNA]</scope>
    <source>
        <strain evidence="2 3">MACL11</strain>
    </source>
</reference>
<accession>A0A1U9Z4T9</accession>
<dbReference type="AlphaFoldDB" id="A0A1U9Z4T9"/>
<dbReference type="RefSeq" id="WP_018066392.1">
    <property type="nucleotide sequence ID" value="NZ_AQWH01000022.1"/>
</dbReference>
<keyword evidence="1" id="KW-0472">Membrane</keyword>
<feature type="transmembrane region" description="Helical" evidence="1">
    <location>
        <begin position="84"/>
        <end position="108"/>
    </location>
</feature>
<keyword evidence="3" id="KW-1185">Reference proteome</keyword>
<feature type="transmembrane region" description="Helical" evidence="1">
    <location>
        <begin position="138"/>
        <end position="156"/>
    </location>
</feature>
<sequence>MRNDIIFGAVLPYVAFLIARHFGLSTVHALAIGSIFPIAVILITYVRNRRLAPVSVITLAATLASLVGSLYFNSAYLALLKNSLITGFIGLVFAGSLLMPRPLVFYFATEKGGEEREDGNRLWAVSPPYRALMRRMTIAWAVVLICEATARALLIPLLPVDIFLVVSEAMWIVVFALMISWSLRYGHRKGAEIAAAAGEGGG</sequence>
<keyword evidence="1" id="KW-0812">Transmembrane</keyword>
<organism evidence="2 3">
    <name type="scientific">Martelella mediterranea DSM 17316</name>
    <dbReference type="NCBI Taxonomy" id="1122214"/>
    <lineage>
        <taxon>Bacteria</taxon>
        <taxon>Pseudomonadati</taxon>
        <taxon>Pseudomonadota</taxon>
        <taxon>Alphaproteobacteria</taxon>
        <taxon>Hyphomicrobiales</taxon>
        <taxon>Aurantimonadaceae</taxon>
        <taxon>Martelella</taxon>
    </lineage>
</organism>
<keyword evidence="1" id="KW-1133">Transmembrane helix</keyword>
<dbReference type="KEGG" id="mmed:Mame_03432"/>